<dbReference type="CDD" id="cd06171">
    <property type="entry name" value="Sigma70_r4"/>
    <property type="match status" value="1"/>
</dbReference>
<comment type="similarity">
    <text evidence="1 2">Belongs to the UPF0251 family.</text>
</comment>
<dbReference type="SUPFAM" id="SSF88659">
    <property type="entry name" value="Sigma3 and sigma4 domains of RNA polymerase sigma factors"/>
    <property type="match status" value="1"/>
</dbReference>
<dbReference type="Proteomes" id="UP000272781">
    <property type="component" value="Unassembled WGS sequence"/>
</dbReference>
<evidence type="ECO:0000313" key="6">
    <source>
        <dbReference type="Proteomes" id="UP000298805"/>
    </source>
</evidence>
<accession>A0AAJ4REC7</accession>
<reference evidence="4 5" key="2">
    <citation type="submission" date="2018-11" db="EMBL/GenBank/DDBJ databases">
        <title>Genomic Encyclopedia of Type Strains, Phase IV (KMG-IV): sequencing the most valuable type-strain genomes for metagenomic binning, comparative biology and taxonomic classification.</title>
        <authorList>
            <person name="Goeker M."/>
        </authorList>
    </citation>
    <scope>NUCLEOTIDE SEQUENCE [LARGE SCALE GENOMIC DNA]</scope>
    <source>
        <strain evidence="4 5">DSM 27783</strain>
    </source>
</reference>
<evidence type="ECO:0000313" key="5">
    <source>
        <dbReference type="Proteomes" id="UP000272781"/>
    </source>
</evidence>
<dbReference type="PANTHER" id="PTHR37478:SF2">
    <property type="entry name" value="UPF0251 PROTEIN TK0562"/>
    <property type="match status" value="1"/>
</dbReference>
<dbReference type="InterPro" id="IPR002852">
    <property type="entry name" value="UPF0251"/>
</dbReference>
<dbReference type="PANTHER" id="PTHR37478">
    <property type="match status" value="1"/>
</dbReference>
<dbReference type="Proteomes" id="UP000298805">
    <property type="component" value="Chromosome"/>
</dbReference>
<dbReference type="HAMAP" id="MF_00674">
    <property type="entry name" value="UPF0251"/>
    <property type="match status" value="1"/>
</dbReference>
<dbReference type="EMBL" id="RJVK01000001">
    <property type="protein sequence ID" value="ROR41005.1"/>
    <property type="molecule type" value="Genomic_DNA"/>
</dbReference>
<reference evidence="3" key="3">
    <citation type="submission" date="2019-06" db="EMBL/GenBank/DDBJ databases">
        <title>A comparative analysis of the Nautiliaceae.</title>
        <authorList>
            <person name="Grosche A."/>
            <person name="Smedile F."/>
            <person name="Vetriani C."/>
        </authorList>
    </citation>
    <scope>NUCLEOTIDE SEQUENCE</scope>
    <source>
        <strain evidence="3">TB6</strain>
    </source>
</reference>
<proteinExistence type="inferred from homology"/>
<protein>
    <recommendedName>
        <fullName evidence="2">UPF0251 protein C6V80_04705</fullName>
    </recommendedName>
</protein>
<dbReference type="Pfam" id="PF02001">
    <property type="entry name" value="DUF134"/>
    <property type="match status" value="1"/>
</dbReference>
<keyword evidence="6" id="KW-1185">Reference proteome</keyword>
<evidence type="ECO:0000313" key="3">
    <source>
        <dbReference type="EMBL" id="QCI28281.1"/>
    </source>
</evidence>
<gene>
    <name evidence="3" type="ORF">C6V80_04705</name>
    <name evidence="4" type="ORF">EDC58_0488</name>
</gene>
<dbReference type="AlphaFoldDB" id="A0AAJ4REC7"/>
<reference evidence="6" key="1">
    <citation type="submission" date="2018-03" db="EMBL/GenBank/DDBJ databases">
        <title>A comparative analysis of the Nautiliaceae.</title>
        <authorList>
            <person name="Grosche A."/>
            <person name="Smedile F."/>
            <person name="Vetriani C."/>
        </authorList>
    </citation>
    <scope>NUCLEOTIDE SEQUENCE [LARGE SCALE GENOMIC DNA]</scope>
    <source>
        <strain evidence="6">TB6</strain>
    </source>
</reference>
<name>A0AAJ4REC7_9BACT</name>
<dbReference type="Gene3D" id="1.10.10.60">
    <property type="entry name" value="Homeodomain-like"/>
    <property type="match status" value="1"/>
</dbReference>
<dbReference type="InterPro" id="IPR013324">
    <property type="entry name" value="RNA_pol_sigma_r3/r4-like"/>
</dbReference>
<evidence type="ECO:0000256" key="2">
    <source>
        <dbReference type="HAMAP-Rule" id="MF_00674"/>
    </source>
</evidence>
<organism evidence="4 5">
    <name type="scientific">Caminibacter pacificus</name>
    <dbReference type="NCBI Taxonomy" id="1424653"/>
    <lineage>
        <taxon>Bacteria</taxon>
        <taxon>Pseudomonadati</taxon>
        <taxon>Campylobacterota</taxon>
        <taxon>Epsilonproteobacteria</taxon>
        <taxon>Nautiliales</taxon>
        <taxon>Nautiliaceae</taxon>
        <taxon>Caminibacter</taxon>
    </lineage>
</organism>
<sequence>MPRRIRRRIRGNFDRVCFKPCGVPGHSLEKVFLNEDELEAIRLMDYEGLYQEDVAKEMGVSRPTISRILKEARAKIADALLNGKSIEIKKNF</sequence>
<dbReference type="RefSeq" id="WP_123351904.1">
    <property type="nucleotide sequence ID" value="NZ_CP027432.2"/>
</dbReference>
<evidence type="ECO:0000313" key="4">
    <source>
        <dbReference type="EMBL" id="ROR41005.1"/>
    </source>
</evidence>
<dbReference type="EMBL" id="CP027432">
    <property type="protein sequence ID" value="QCI28281.1"/>
    <property type="molecule type" value="Genomic_DNA"/>
</dbReference>
<evidence type="ECO:0000256" key="1">
    <source>
        <dbReference type="ARBA" id="ARBA00009350"/>
    </source>
</evidence>